<proteinExistence type="inferred from homology"/>
<dbReference type="InterPro" id="IPR051419">
    <property type="entry name" value="Lys/N-term_MeTrsfase_sf"/>
</dbReference>
<gene>
    <name evidence="5" type="ORF">SI8410_02003241</name>
</gene>
<protein>
    <submittedName>
        <fullName evidence="5">Uncharacterized protein</fullName>
    </submittedName>
</protein>
<dbReference type="EMBL" id="LR746265">
    <property type="protein sequence ID" value="CAA7392051.1"/>
    <property type="molecule type" value="Genomic_DNA"/>
</dbReference>
<dbReference type="InterPro" id="IPR029063">
    <property type="entry name" value="SAM-dependent_MTases_sf"/>
</dbReference>
<comment type="similarity">
    <text evidence="1">Belongs to the methyltransferase superfamily.</text>
</comment>
<name>A0A7I8K4B8_SPIIN</name>
<feature type="region of interest" description="Disordered" evidence="4">
    <location>
        <begin position="52"/>
        <end position="101"/>
    </location>
</feature>
<evidence type="ECO:0000256" key="3">
    <source>
        <dbReference type="ARBA" id="ARBA00022679"/>
    </source>
</evidence>
<feature type="compositionally biased region" description="Basic and acidic residues" evidence="4">
    <location>
        <begin position="73"/>
        <end position="90"/>
    </location>
</feature>
<evidence type="ECO:0000256" key="4">
    <source>
        <dbReference type="SAM" id="MobiDB-lite"/>
    </source>
</evidence>
<accession>A0A7I8K4B8</accession>
<dbReference type="GO" id="GO:0008168">
    <property type="term" value="F:methyltransferase activity"/>
    <property type="evidence" value="ECO:0007669"/>
    <property type="project" value="UniProtKB-KW"/>
</dbReference>
<evidence type="ECO:0000313" key="6">
    <source>
        <dbReference type="Proteomes" id="UP000663760"/>
    </source>
</evidence>
<dbReference type="Gene3D" id="3.40.50.150">
    <property type="entry name" value="Vaccinia Virus protein VP39"/>
    <property type="match status" value="1"/>
</dbReference>
<dbReference type="OrthoDB" id="2016285at2759"/>
<dbReference type="Proteomes" id="UP000663760">
    <property type="component" value="Chromosome 2"/>
</dbReference>
<evidence type="ECO:0000313" key="5">
    <source>
        <dbReference type="EMBL" id="CAA7392051.1"/>
    </source>
</evidence>
<dbReference type="GO" id="GO:0032259">
    <property type="term" value="P:methylation"/>
    <property type="evidence" value="ECO:0007669"/>
    <property type="project" value="UniProtKB-KW"/>
</dbReference>
<evidence type="ECO:0000256" key="1">
    <source>
        <dbReference type="ARBA" id="ARBA00008361"/>
    </source>
</evidence>
<keyword evidence="3" id="KW-0808">Transferase</keyword>
<dbReference type="SUPFAM" id="SSF53335">
    <property type="entry name" value="S-adenosyl-L-methionine-dependent methyltransferases"/>
    <property type="match status" value="1"/>
</dbReference>
<dbReference type="FunFam" id="3.40.50.150:FF:000236">
    <property type="entry name" value="S-adenosyl-L-methionine-dependent methyltransferases superfamily protein"/>
    <property type="match status" value="1"/>
</dbReference>
<feature type="region of interest" description="Disordered" evidence="4">
    <location>
        <begin position="1"/>
        <end position="30"/>
    </location>
</feature>
<evidence type="ECO:0000256" key="2">
    <source>
        <dbReference type="ARBA" id="ARBA00022603"/>
    </source>
</evidence>
<dbReference type="AlphaFoldDB" id="A0A7I8K4B8"/>
<dbReference type="PANTHER" id="PTHR12176">
    <property type="entry name" value="SAM-DEPENDENT METHYLTRANSFERASE SUPERFAMILY PROTEIN"/>
    <property type="match status" value="1"/>
</dbReference>
<dbReference type="PANTHER" id="PTHR12176:SF76">
    <property type="entry name" value="S-ADENOSYL-L-METHIONINE-DEPENDENT METHYLTRANSFERASES SUPERFAMILY PROTEIN"/>
    <property type="match status" value="1"/>
</dbReference>
<reference evidence="5" key="1">
    <citation type="submission" date="2020-02" db="EMBL/GenBank/DDBJ databases">
        <authorList>
            <person name="Scholz U."/>
            <person name="Mascher M."/>
            <person name="Fiebig A."/>
        </authorList>
    </citation>
    <scope>NUCLEOTIDE SEQUENCE</scope>
</reference>
<keyword evidence="2" id="KW-0489">Methyltransferase</keyword>
<keyword evidence="6" id="KW-1185">Reference proteome</keyword>
<sequence>MATATAIPPPVASLLGGRRDGSSHSTVFLTSGRAHHGDGVIRLLLVASTRAERGKRGGRGGSQKPIFAPARAEAGKGEAGREISHLRQEQEQEEEEEESSPFTVLTYVRSQYNEIMVVDTPTSRILTLDDTNNVHSILYKEQMLTGSYWDELATLPAVIPEGPIAILGLGGGTAAHLILDLWPSLHLVGWEIDPILIDKARDYFGLSDLEKHNQAGGFLSIHVGDALSPSMSVPGGFAGIVVDLFSDGKVLPQLQEANTWLELEKQLMPQGRIMVNCGGADAKKSRRGEAWVKNSTVKAMSTVFNQKLSWKLMATTESENYLALTGPAPDLDSWSARVPSQLNSNVKHWKPCGL</sequence>
<organism evidence="5 6">
    <name type="scientific">Spirodela intermedia</name>
    <name type="common">Intermediate duckweed</name>
    <dbReference type="NCBI Taxonomy" id="51605"/>
    <lineage>
        <taxon>Eukaryota</taxon>
        <taxon>Viridiplantae</taxon>
        <taxon>Streptophyta</taxon>
        <taxon>Embryophyta</taxon>
        <taxon>Tracheophyta</taxon>
        <taxon>Spermatophyta</taxon>
        <taxon>Magnoliopsida</taxon>
        <taxon>Liliopsida</taxon>
        <taxon>Araceae</taxon>
        <taxon>Lemnoideae</taxon>
        <taxon>Spirodela</taxon>
    </lineage>
</organism>